<keyword evidence="3 7" id="KW-0812">Transmembrane</keyword>
<dbReference type="InterPro" id="IPR000326">
    <property type="entry name" value="PAP2/HPO"/>
</dbReference>
<evidence type="ECO:0000256" key="5">
    <source>
        <dbReference type="ARBA" id="ARBA00022989"/>
    </source>
</evidence>
<dbReference type="GO" id="GO:0005886">
    <property type="term" value="C:plasma membrane"/>
    <property type="evidence" value="ECO:0007669"/>
    <property type="project" value="UniProtKB-SubCell"/>
</dbReference>
<evidence type="ECO:0000313" key="10">
    <source>
        <dbReference type="Proteomes" id="UP000023703"/>
    </source>
</evidence>
<evidence type="ECO:0000256" key="4">
    <source>
        <dbReference type="ARBA" id="ARBA00022801"/>
    </source>
</evidence>
<evidence type="ECO:0000256" key="1">
    <source>
        <dbReference type="ARBA" id="ARBA00004651"/>
    </source>
</evidence>
<evidence type="ECO:0000256" key="3">
    <source>
        <dbReference type="ARBA" id="ARBA00022692"/>
    </source>
</evidence>
<evidence type="ECO:0000256" key="7">
    <source>
        <dbReference type="SAM" id="Phobius"/>
    </source>
</evidence>
<dbReference type="HOGENOM" id="CLU_072573_8_0_11"/>
<keyword evidence="6 7" id="KW-0472">Membrane</keyword>
<dbReference type="eggNOG" id="COG0671">
    <property type="taxonomic scope" value="Bacteria"/>
</dbReference>
<feature type="transmembrane region" description="Helical" evidence="7">
    <location>
        <begin position="35"/>
        <end position="55"/>
    </location>
</feature>
<dbReference type="Pfam" id="PF01569">
    <property type="entry name" value="PAP2"/>
    <property type="match status" value="1"/>
</dbReference>
<dbReference type="PANTHER" id="PTHR14969">
    <property type="entry name" value="SPHINGOSINE-1-PHOSPHATE PHOSPHOHYDROLASE"/>
    <property type="match status" value="1"/>
</dbReference>
<protein>
    <submittedName>
        <fullName evidence="9">Putative membrane protein</fullName>
    </submittedName>
</protein>
<feature type="transmembrane region" description="Helical" evidence="7">
    <location>
        <begin position="199"/>
        <end position="221"/>
    </location>
</feature>
<proteinExistence type="predicted"/>
<keyword evidence="5 7" id="KW-1133">Transmembrane helix</keyword>
<organism evidence="9 10">
    <name type="scientific">Corynebacterium glyciniphilum AJ 3170</name>
    <dbReference type="NCBI Taxonomy" id="1404245"/>
    <lineage>
        <taxon>Bacteria</taxon>
        <taxon>Bacillati</taxon>
        <taxon>Actinomycetota</taxon>
        <taxon>Actinomycetes</taxon>
        <taxon>Mycobacteriales</taxon>
        <taxon>Corynebacteriaceae</taxon>
        <taxon>Corynebacterium</taxon>
    </lineage>
</organism>
<dbReference type="InterPro" id="IPR036938">
    <property type="entry name" value="PAP2/HPO_sf"/>
</dbReference>
<dbReference type="PANTHER" id="PTHR14969:SF62">
    <property type="entry name" value="DECAPRENYLPHOSPHORYL-5-PHOSPHORIBOSE PHOSPHATASE RV3807C-RELATED"/>
    <property type="match status" value="1"/>
</dbReference>
<dbReference type="SUPFAM" id="SSF48317">
    <property type="entry name" value="Acid phosphatase/Vanadium-dependent haloperoxidase"/>
    <property type="match status" value="1"/>
</dbReference>
<keyword evidence="10" id="KW-1185">Reference proteome</keyword>
<feature type="transmembrane region" description="Helical" evidence="7">
    <location>
        <begin position="162"/>
        <end position="187"/>
    </location>
</feature>
<dbReference type="AlphaFoldDB" id="X5EC07"/>
<evidence type="ECO:0000256" key="2">
    <source>
        <dbReference type="ARBA" id="ARBA00022475"/>
    </source>
</evidence>
<evidence type="ECO:0000256" key="6">
    <source>
        <dbReference type="ARBA" id="ARBA00023136"/>
    </source>
</evidence>
<dbReference type="Gene3D" id="1.20.144.10">
    <property type="entry name" value="Phosphatidic acid phosphatase type 2/haloperoxidase"/>
    <property type="match status" value="1"/>
</dbReference>
<dbReference type="GO" id="GO:0016787">
    <property type="term" value="F:hydrolase activity"/>
    <property type="evidence" value="ECO:0007669"/>
    <property type="project" value="UniProtKB-KW"/>
</dbReference>
<comment type="subcellular location">
    <subcellularLocation>
        <location evidence="1">Cell membrane</location>
        <topology evidence="1">Multi-pass membrane protein</topology>
    </subcellularLocation>
</comment>
<dbReference type="EMBL" id="CP006842">
    <property type="protein sequence ID" value="AHW64930.1"/>
    <property type="molecule type" value="Genomic_DNA"/>
</dbReference>
<feature type="transmembrane region" description="Helical" evidence="7">
    <location>
        <begin position="75"/>
        <end position="98"/>
    </location>
</feature>
<dbReference type="KEGG" id="cgy:CGLY_12450"/>
<dbReference type="Proteomes" id="UP000023703">
    <property type="component" value="Chromosome"/>
</dbReference>
<gene>
    <name evidence="9" type="ORF">CGLY_12450</name>
</gene>
<evidence type="ECO:0000259" key="8">
    <source>
        <dbReference type="SMART" id="SM00014"/>
    </source>
</evidence>
<feature type="domain" description="Phosphatidic acid phosphatase type 2/haloperoxidase" evidence="8">
    <location>
        <begin position="109"/>
        <end position="218"/>
    </location>
</feature>
<dbReference type="SMART" id="SM00014">
    <property type="entry name" value="acidPPc"/>
    <property type="match status" value="1"/>
</dbReference>
<accession>X5EC07</accession>
<evidence type="ECO:0000313" key="9">
    <source>
        <dbReference type="EMBL" id="AHW64930.1"/>
    </source>
</evidence>
<feature type="transmembrane region" description="Helical" evidence="7">
    <location>
        <begin position="105"/>
        <end position="122"/>
    </location>
</feature>
<dbReference type="STRING" id="1404245.CGLY_12450"/>
<keyword evidence="2" id="KW-1003">Cell membrane</keyword>
<sequence>MDCQPKLPVGLTGIRGTRLVAFSPMSRSAIAPRTAGTTGAVVLVLVLTAVVTYPVRDALYRTVAEGTAESPLSGAVSVFTEAALLALVATAGIVAVWALVRDHGVLRRLVIGGLGVIAAYLISEVTKNIVQEARPCSVGDVATVLTCPEAGSWAWPSNHSTIAAAFAVACAFALPALGWFTVPLAVAAAFSRVAAGVHYVHDVATGLALGLGVVVLVVILLDRVVPRVDSLPGSRYLPRHAARFSGPSPSTSGVAPR</sequence>
<keyword evidence="4" id="KW-0378">Hydrolase</keyword>
<reference evidence="9 10" key="1">
    <citation type="journal article" date="2015" name="Int. J. Syst. Evol. Microbiol.">
        <title>Revisiting Corynebacterium glyciniphilum (ex Kubota et al., 1972) sp. nov., nom. rev., isolated from putrefied banana.</title>
        <authorList>
            <person name="Al-Dilaimi A."/>
            <person name="Bednarz H."/>
            <person name="Lomker A."/>
            <person name="Niehaus K."/>
            <person name="Kalinowski J."/>
            <person name="Ruckert C."/>
        </authorList>
    </citation>
    <scope>NUCLEOTIDE SEQUENCE [LARGE SCALE GENOMIC DNA]</scope>
    <source>
        <strain evidence="9">AJ 3170</strain>
    </source>
</reference>
<name>X5EC07_9CORY</name>